<evidence type="ECO:0000313" key="8">
    <source>
        <dbReference type="Proteomes" id="UP000182045"/>
    </source>
</evidence>
<accession>A0A0P7YV94</accession>
<evidence type="ECO:0000256" key="1">
    <source>
        <dbReference type="ARBA" id="ARBA00023015"/>
    </source>
</evidence>
<dbReference type="CDD" id="cd07377">
    <property type="entry name" value="WHTH_GntR"/>
    <property type="match status" value="1"/>
</dbReference>
<keyword evidence="8" id="KW-1185">Reference proteome</keyword>
<sequence length="244" mass="26710">MTLRPELLSGKADSTPLYVRLASLLREQVRHGAFAVGEALPSERQLSEQLDVSRVTVRKALELLMREGVLSRKQGSGTYVAPRIEQPSALLAGFSADLARRGMAPGSVWLEKTIVPASPEDVLVFGLPVASQVARFLRIRTANDEPLALEQATVPARFLPDLGQVTTSLYDALDRLGNKPVTGLQRITASLATEAEAGHLCVPPGAAILRIERRGYLRDGTMVEFTRSAYRGDRYDFVSELREL</sequence>
<dbReference type="SMART" id="SM00866">
    <property type="entry name" value="UTRA"/>
    <property type="match status" value="1"/>
</dbReference>
<dbReference type="InterPro" id="IPR011663">
    <property type="entry name" value="UTRA"/>
</dbReference>
<dbReference type="Gene3D" id="3.40.1410.10">
    <property type="entry name" value="Chorismate lyase-like"/>
    <property type="match status" value="1"/>
</dbReference>
<keyword evidence="2" id="KW-0238">DNA-binding</keyword>
<name>A0A0P7YV94_9RHOB</name>
<evidence type="ECO:0000313" key="7">
    <source>
        <dbReference type="Proteomes" id="UP000050413"/>
    </source>
</evidence>
<organism evidence="6 7">
    <name type="scientific">Roseibaca calidilacus</name>
    <dbReference type="NCBI Taxonomy" id="1666912"/>
    <lineage>
        <taxon>Bacteria</taxon>
        <taxon>Pseudomonadati</taxon>
        <taxon>Pseudomonadota</taxon>
        <taxon>Alphaproteobacteria</taxon>
        <taxon>Rhodobacterales</taxon>
        <taxon>Paracoccaceae</taxon>
        <taxon>Roseinatronobacter</taxon>
    </lineage>
</organism>
<dbReference type="SUPFAM" id="SSF46785">
    <property type="entry name" value="Winged helix' DNA-binding domain"/>
    <property type="match status" value="1"/>
</dbReference>
<evidence type="ECO:0000259" key="4">
    <source>
        <dbReference type="PROSITE" id="PS50949"/>
    </source>
</evidence>
<dbReference type="InterPro" id="IPR028978">
    <property type="entry name" value="Chorismate_lyase_/UTRA_dom_sf"/>
</dbReference>
<evidence type="ECO:0000313" key="5">
    <source>
        <dbReference type="EMBL" id="CUX83236.1"/>
    </source>
</evidence>
<dbReference type="InterPro" id="IPR050679">
    <property type="entry name" value="Bact_HTH_transcr_reg"/>
</dbReference>
<dbReference type="OrthoDB" id="7173258at2"/>
<dbReference type="EMBL" id="LJSG01000005">
    <property type="protein sequence ID" value="KPP94563.1"/>
    <property type="molecule type" value="Genomic_DNA"/>
</dbReference>
<dbReference type="SUPFAM" id="SSF64288">
    <property type="entry name" value="Chorismate lyase-like"/>
    <property type="match status" value="1"/>
</dbReference>
<evidence type="ECO:0000313" key="6">
    <source>
        <dbReference type="EMBL" id="KPP94563.1"/>
    </source>
</evidence>
<comment type="caution">
    <text evidence="6">The sequence shown here is derived from an EMBL/GenBank/DDBJ whole genome shotgun (WGS) entry which is preliminary data.</text>
</comment>
<dbReference type="PROSITE" id="PS50949">
    <property type="entry name" value="HTH_GNTR"/>
    <property type="match status" value="1"/>
</dbReference>
<reference evidence="5 8" key="2">
    <citation type="submission" date="2016-01" db="EMBL/GenBank/DDBJ databases">
        <authorList>
            <person name="Varghese N."/>
        </authorList>
    </citation>
    <scope>NUCLEOTIDE SEQUENCE [LARGE SCALE GENOMIC DNA]</scope>
    <source>
        <strain evidence="5 8">HL-91</strain>
    </source>
</reference>
<dbReference type="GO" id="GO:0045892">
    <property type="term" value="P:negative regulation of DNA-templated transcription"/>
    <property type="evidence" value="ECO:0007669"/>
    <property type="project" value="TreeGrafter"/>
</dbReference>
<proteinExistence type="predicted"/>
<evidence type="ECO:0000256" key="2">
    <source>
        <dbReference type="ARBA" id="ARBA00023125"/>
    </source>
</evidence>
<dbReference type="SMART" id="SM00345">
    <property type="entry name" value="HTH_GNTR"/>
    <property type="match status" value="1"/>
</dbReference>
<keyword evidence="3" id="KW-0804">Transcription</keyword>
<dbReference type="STRING" id="1666912.Ga0058931_2860"/>
<dbReference type="InterPro" id="IPR036390">
    <property type="entry name" value="WH_DNA-bd_sf"/>
</dbReference>
<gene>
    <name evidence="6" type="primary">nagQ</name>
    <name evidence="5" type="ORF">Ga0058931_2860</name>
    <name evidence="6" type="ORF">HLUCCA05_12135</name>
</gene>
<dbReference type="InterPro" id="IPR000524">
    <property type="entry name" value="Tscrpt_reg_HTH_GntR"/>
</dbReference>
<dbReference type="PRINTS" id="PR00035">
    <property type="entry name" value="HTHGNTR"/>
</dbReference>
<dbReference type="Gene3D" id="1.10.10.10">
    <property type="entry name" value="Winged helix-like DNA-binding domain superfamily/Winged helix DNA-binding domain"/>
    <property type="match status" value="1"/>
</dbReference>
<feature type="domain" description="HTH gntR-type" evidence="4">
    <location>
        <begin position="15"/>
        <end position="83"/>
    </location>
</feature>
<keyword evidence="1" id="KW-0805">Transcription regulation</keyword>
<dbReference type="RefSeq" id="WP_072246915.1">
    <property type="nucleotide sequence ID" value="NZ_FBYC01000004.1"/>
</dbReference>
<protein>
    <submittedName>
        <fullName evidence="5">GntR family transcriptional regulator</fullName>
    </submittedName>
    <submittedName>
        <fullName evidence="6">Putative transcriptional regulator of N-acteylglucosamine degradation NagQ</fullName>
    </submittedName>
</protein>
<dbReference type="Proteomes" id="UP000182045">
    <property type="component" value="Unassembled WGS sequence"/>
</dbReference>
<dbReference type="PANTHER" id="PTHR44846">
    <property type="entry name" value="MANNOSYL-D-GLYCERATE TRANSPORT/METABOLISM SYSTEM REPRESSOR MNGR-RELATED"/>
    <property type="match status" value="1"/>
</dbReference>
<dbReference type="GO" id="GO:0003677">
    <property type="term" value="F:DNA binding"/>
    <property type="evidence" value="ECO:0007669"/>
    <property type="project" value="UniProtKB-KW"/>
</dbReference>
<dbReference type="Pfam" id="PF07702">
    <property type="entry name" value="UTRA"/>
    <property type="match status" value="1"/>
</dbReference>
<dbReference type="AlphaFoldDB" id="A0A0P7YV94"/>
<dbReference type="InterPro" id="IPR036388">
    <property type="entry name" value="WH-like_DNA-bd_sf"/>
</dbReference>
<evidence type="ECO:0000256" key="3">
    <source>
        <dbReference type="ARBA" id="ARBA00023163"/>
    </source>
</evidence>
<dbReference type="PANTHER" id="PTHR44846:SF1">
    <property type="entry name" value="MANNOSYL-D-GLYCERATE TRANSPORT_METABOLISM SYSTEM REPRESSOR MNGR-RELATED"/>
    <property type="match status" value="1"/>
</dbReference>
<dbReference type="GO" id="GO:0003700">
    <property type="term" value="F:DNA-binding transcription factor activity"/>
    <property type="evidence" value="ECO:0007669"/>
    <property type="project" value="InterPro"/>
</dbReference>
<reference evidence="6 7" key="1">
    <citation type="submission" date="2015-09" db="EMBL/GenBank/DDBJ databases">
        <title>Identification and resolution of microdiversity through metagenomic sequencing of parallel consortia.</title>
        <authorList>
            <person name="Nelson W.C."/>
            <person name="Romine M.F."/>
            <person name="Lindemann S.R."/>
        </authorList>
    </citation>
    <scope>NUCLEOTIDE SEQUENCE [LARGE SCALE GENOMIC DNA]</scope>
    <source>
        <strain evidence="6">HL-91</strain>
    </source>
</reference>
<dbReference type="Proteomes" id="UP000050413">
    <property type="component" value="Unassembled WGS sequence"/>
</dbReference>
<dbReference type="Pfam" id="PF00392">
    <property type="entry name" value="GntR"/>
    <property type="match status" value="1"/>
</dbReference>
<dbReference type="EMBL" id="FBYC01000004">
    <property type="protein sequence ID" value="CUX83236.1"/>
    <property type="molecule type" value="Genomic_DNA"/>
</dbReference>
<dbReference type="FunFam" id="1.10.10.10:FF:000079">
    <property type="entry name" value="GntR family transcriptional regulator"/>
    <property type="match status" value="1"/>
</dbReference>